<dbReference type="Gene3D" id="1.10.1670.10">
    <property type="entry name" value="Helix-hairpin-Helix base-excision DNA repair enzymes (C-terminal)"/>
    <property type="match status" value="1"/>
</dbReference>
<dbReference type="PANTHER" id="PTHR43003">
    <property type="entry name" value="DNA-3-METHYLADENINE GLYCOSYLASE"/>
    <property type="match status" value="1"/>
</dbReference>
<dbReference type="SUPFAM" id="SSF48150">
    <property type="entry name" value="DNA-glycosylase"/>
    <property type="match status" value="1"/>
</dbReference>
<name>A0A218P9N3_9EURY</name>
<dbReference type="GO" id="GO:0032131">
    <property type="term" value="F:alkylated DNA binding"/>
    <property type="evidence" value="ECO:0007669"/>
    <property type="project" value="TreeGrafter"/>
</dbReference>
<dbReference type="OrthoDB" id="8200at2157"/>
<evidence type="ECO:0000256" key="2">
    <source>
        <dbReference type="ARBA" id="ARBA00023204"/>
    </source>
</evidence>
<dbReference type="AlphaFoldDB" id="A0A218P9N3"/>
<evidence type="ECO:0000313" key="5">
    <source>
        <dbReference type="Proteomes" id="UP000197418"/>
    </source>
</evidence>
<dbReference type="RefSeq" id="WP_088854717.1">
    <property type="nucleotide sequence ID" value="NZ_CP015102.1"/>
</dbReference>
<sequence>MVEVDIQKTAHEMIRNGTWKFEGGIFYQALRLPGGKAVVAGYNGEDFIIPEDLDDGDKRLIEERLFFILGLGTDLDSFYAEISDSPFAFLAEEFRGLTVPAAPSPYQALMEAIAQQQVSFDFAQRTIANLVMLAGKRVGEVYAFPRPEEIAQLGEEKLREAKLGYRAQYIKNLTALYLEGKLGLDLWGWGVEDAIKYLTKFRGIGKWTAELFLAYGLRKNVYPAGDLGLRRGMAKIFGKRVKEVKERDVREVIEPYGKWKSLLAFYVTCYDRKTELERKVKIQNRRKNSGW</sequence>
<protein>
    <submittedName>
        <fullName evidence="4">3-methyladenine DNA glycosylase</fullName>
    </submittedName>
</protein>
<dbReference type="GeneID" id="33316436"/>
<organism evidence="4 5">
    <name type="scientific">Thermococcus pacificus</name>
    <dbReference type="NCBI Taxonomy" id="71998"/>
    <lineage>
        <taxon>Archaea</taxon>
        <taxon>Methanobacteriati</taxon>
        <taxon>Methanobacteriota</taxon>
        <taxon>Thermococci</taxon>
        <taxon>Thermococcales</taxon>
        <taxon>Thermococcaceae</taxon>
        <taxon>Thermococcus</taxon>
    </lineage>
</organism>
<dbReference type="InterPro" id="IPR051912">
    <property type="entry name" value="Alkylbase_DNA_Glycosylase/TA"/>
</dbReference>
<dbReference type="CDD" id="cd00056">
    <property type="entry name" value="ENDO3c"/>
    <property type="match status" value="1"/>
</dbReference>
<dbReference type="PANTHER" id="PTHR43003:SF5">
    <property type="entry name" value="DNA-3-METHYLADENINE GLYCOSYLASE"/>
    <property type="match status" value="1"/>
</dbReference>
<dbReference type="GO" id="GO:0006307">
    <property type="term" value="P:DNA alkylation repair"/>
    <property type="evidence" value="ECO:0007669"/>
    <property type="project" value="TreeGrafter"/>
</dbReference>
<evidence type="ECO:0000256" key="1">
    <source>
        <dbReference type="ARBA" id="ARBA00022763"/>
    </source>
</evidence>
<feature type="domain" description="HhH-GPD" evidence="3">
    <location>
        <begin position="114"/>
        <end position="272"/>
    </location>
</feature>
<dbReference type="InterPro" id="IPR003265">
    <property type="entry name" value="HhH-GPD_domain"/>
</dbReference>
<dbReference type="SMART" id="SM00478">
    <property type="entry name" value="ENDO3c"/>
    <property type="match status" value="1"/>
</dbReference>
<accession>A0A218P9N3</accession>
<reference evidence="4 5" key="1">
    <citation type="submission" date="2016-04" db="EMBL/GenBank/DDBJ databases">
        <title>Complete genome sequence of Thermococcus pacificus type strain P4.</title>
        <authorList>
            <person name="Oger P.M."/>
        </authorList>
    </citation>
    <scope>NUCLEOTIDE SEQUENCE [LARGE SCALE GENOMIC DNA]</scope>
    <source>
        <strain evidence="4 5">P-4</strain>
    </source>
</reference>
<dbReference type="GO" id="GO:0032993">
    <property type="term" value="C:protein-DNA complex"/>
    <property type="evidence" value="ECO:0007669"/>
    <property type="project" value="TreeGrafter"/>
</dbReference>
<dbReference type="KEGG" id="tpaf:A3L08_09150"/>
<dbReference type="GO" id="GO:0006285">
    <property type="term" value="P:base-excision repair, AP site formation"/>
    <property type="evidence" value="ECO:0007669"/>
    <property type="project" value="TreeGrafter"/>
</dbReference>
<gene>
    <name evidence="4" type="ORF">A3L08_09150</name>
</gene>
<keyword evidence="1" id="KW-0227">DNA damage</keyword>
<dbReference type="InterPro" id="IPR011257">
    <property type="entry name" value="DNA_glycosylase"/>
</dbReference>
<dbReference type="GO" id="GO:0008725">
    <property type="term" value="F:DNA-3-methyladenine glycosylase activity"/>
    <property type="evidence" value="ECO:0007669"/>
    <property type="project" value="TreeGrafter"/>
</dbReference>
<dbReference type="EMBL" id="CP015102">
    <property type="protein sequence ID" value="ASJ07473.1"/>
    <property type="molecule type" value="Genomic_DNA"/>
</dbReference>
<evidence type="ECO:0000313" key="4">
    <source>
        <dbReference type="EMBL" id="ASJ07473.1"/>
    </source>
</evidence>
<keyword evidence="5" id="KW-1185">Reference proteome</keyword>
<evidence type="ECO:0000259" key="3">
    <source>
        <dbReference type="SMART" id="SM00478"/>
    </source>
</evidence>
<dbReference type="InterPro" id="IPR023170">
    <property type="entry name" value="HhH_base_excis_C"/>
</dbReference>
<dbReference type="Gene3D" id="1.10.340.30">
    <property type="entry name" value="Hypothetical protein, domain 2"/>
    <property type="match status" value="1"/>
</dbReference>
<keyword evidence="2" id="KW-0234">DNA repair</keyword>
<dbReference type="GO" id="GO:0043916">
    <property type="term" value="F:DNA-7-methylguanine glycosylase activity"/>
    <property type="evidence" value="ECO:0007669"/>
    <property type="project" value="TreeGrafter"/>
</dbReference>
<dbReference type="Pfam" id="PF00730">
    <property type="entry name" value="HhH-GPD"/>
    <property type="match status" value="1"/>
</dbReference>
<dbReference type="Proteomes" id="UP000197418">
    <property type="component" value="Chromosome"/>
</dbReference>
<proteinExistence type="predicted"/>